<dbReference type="EMBL" id="JBBPBM010000039">
    <property type="protein sequence ID" value="KAK8525969.1"/>
    <property type="molecule type" value="Genomic_DNA"/>
</dbReference>
<dbReference type="Proteomes" id="UP001472677">
    <property type="component" value="Unassembled WGS sequence"/>
</dbReference>
<name>A0ABR2CY48_9ROSI</name>
<protein>
    <submittedName>
        <fullName evidence="1">Uncharacterized protein</fullName>
    </submittedName>
</protein>
<reference evidence="1 2" key="1">
    <citation type="journal article" date="2024" name="G3 (Bethesda)">
        <title>Genome assembly of Hibiscus sabdariffa L. provides insights into metabolisms of medicinal natural products.</title>
        <authorList>
            <person name="Kim T."/>
        </authorList>
    </citation>
    <scope>NUCLEOTIDE SEQUENCE [LARGE SCALE GENOMIC DNA]</scope>
    <source>
        <strain evidence="1">TK-2024</strain>
        <tissue evidence="1">Old leaves</tissue>
    </source>
</reference>
<gene>
    <name evidence="1" type="ORF">V6N12_020453</name>
</gene>
<keyword evidence="2" id="KW-1185">Reference proteome</keyword>
<proteinExistence type="predicted"/>
<comment type="caution">
    <text evidence="1">The sequence shown here is derived from an EMBL/GenBank/DDBJ whole genome shotgun (WGS) entry which is preliminary data.</text>
</comment>
<accession>A0ABR2CY48</accession>
<evidence type="ECO:0000313" key="1">
    <source>
        <dbReference type="EMBL" id="KAK8525969.1"/>
    </source>
</evidence>
<sequence length="80" mass="8832">MKNFQILGVTRPITIPQLPSSYSLAFSSLFILSRSAALPASSISSAPYFPISRSNPTPRVSLKDDSSVPSYLRFEVLLWL</sequence>
<evidence type="ECO:0000313" key="2">
    <source>
        <dbReference type="Proteomes" id="UP001472677"/>
    </source>
</evidence>
<organism evidence="1 2">
    <name type="scientific">Hibiscus sabdariffa</name>
    <name type="common">roselle</name>
    <dbReference type="NCBI Taxonomy" id="183260"/>
    <lineage>
        <taxon>Eukaryota</taxon>
        <taxon>Viridiplantae</taxon>
        <taxon>Streptophyta</taxon>
        <taxon>Embryophyta</taxon>
        <taxon>Tracheophyta</taxon>
        <taxon>Spermatophyta</taxon>
        <taxon>Magnoliopsida</taxon>
        <taxon>eudicotyledons</taxon>
        <taxon>Gunneridae</taxon>
        <taxon>Pentapetalae</taxon>
        <taxon>rosids</taxon>
        <taxon>malvids</taxon>
        <taxon>Malvales</taxon>
        <taxon>Malvaceae</taxon>
        <taxon>Malvoideae</taxon>
        <taxon>Hibiscus</taxon>
    </lineage>
</organism>